<evidence type="ECO:0000259" key="3">
    <source>
        <dbReference type="Pfam" id="PF14330"/>
    </source>
</evidence>
<dbReference type="AlphaFoldDB" id="A0A2J6S523"/>
<name>A0A2J6S523_HYAVF</name>
<keyword evidence="5" id="KW-1185">Reference proteome</keyword>
<dbReference type="EMBL" id="KZ613940">
    <property type="protein sequence ID" value="PMD45866.1"/>
    <property type="molecule type" value="Genomic_DNA"/>
</dbReference>
<evidence type="ECO:0000313" key="5">
    <source>
        <dbReference type="Proteomes" id="UP000235786"/>
    </source>
</evidence>
<feature type="domain" description="Acyclic terpene utilisation N-terminal" evidence="2">
    <location>
        <begin position="88"/>
        <end position="451"/>
    </location>
</feature>
<accession>A0A2J6S523</accession>
<feature type="compositionally biased region" description="Polar residues" evidence="1">
    <location>
        <begin position="1"/>
        <end position="11"/>
    </location>
</feature>
<evidence type="ECO:0008006" key="6">
    <source>
        <dbReference type="Google" id="ProtNLM"/>
    </source>
</evidence>
<feature type="domain" description="DUF4387" evidence="3">
    <location>
        <begin position="564"/>
        <end position="666"/>
    </location>
</feature>
<organism evidence="4 5">
    <name type="scientific">Hyaloscypha variabilis (strain UAMH 11265 / GT02V1 / F)</name>
    <name type="common">Meliniomyces variabilis</name>
    <dbReference type="NCBI Taxonomy" id="1149755"/>
    <lineage>
        <taxon>Eukaryota</taxon>
        <taxon>Fungi</taxon>
        <taxon>Dikarya</taxon>
        <taxon>Ascomycota</taxon>
        <taxon>Pezizomycotina</taxon>
        <taxon>Leotiomycetes</taxon>
        <taxon>Helotiales</taxon>
        <taxon>Hyaloscyphaceae</taxon>
        <taxon>Hyaloscypha</taxon>
        <taxon>Hyaloscypha variabilis</taxon>
    </lineage>
</organism>
<proteinExistence type="predicted"/>
<dbReference type="STRING" id="1149755.A0A2J6S523"/>
<dbReference type="OrthoDB" id="5863171at2759"/>
<gene>
    <name evidence="4" type="ORF">L207DRAFT_482413</name>
</gene>
<dbReference type="Pfam" id="PF07287">
    <property type="entry name" value="AtuA"/>
    <property type="match status" value="1"/>
</dbReference>
<dbReference type="Proteomes" id="UP000235786">
    <property type="component" value="Unassembled WGS sequence"/>
</dbReference>
<evidence type="ECO:0000256" key="1">
    <source>
        <dbReference type="SAM" id="MobiDB-lite"/>
    </source>
</evidence>
<evidence type="ECO:0000313" key="4">
    <source>
        <dbReference type="EMBL" id="PMD45866.1"/>
    </source>
</evidence>
<dbReference type="InterPro" id="IPR010839">
    <property type="entry name" value="AtuA_N"/>
</dbReference>
<sequence>MTVQPVQNESRGQVEVEPEPEPEPLCQIVTPNGMLGYGIPEALTTAALEELSRASTPTALILDSGSTDSGPSKLALGSMTCPRSSYKQDLDALLRLVVKYRVPLLISSAGGDGSDRHVDEMLEIIREISSEPKNGAMNLKIIAIYADVSKDIVLQRLSNGKITGCGKSVPPLTELDVKKTPTIVAQMGPEPFIQAMSAHPDFDIIIGGRAYDPSPYVAFCAFNAMQDRNGQLYDLSIPQVGAFTHMGKIMECGGLCATPKGRGAIASIYTNSTFDIKPLDPAAKCIPLSIAAHSLYEKSRPDLLYGPGGYLDLTKASYDQLDDGVSVRVRGSTFVSSRSTGTQYTVKLEGAKVTGFRTLMIGSFRDPILIPQIRSFLAAVKEYVKQNHEHITESWDLDWHVYGEGYNDREGIFRAPKEVFVVAEAIAESQLVASSLASSARIACAHGPYPGQKATSGNFAMGIGGKFELETGECTEFSIYHLMSLSEGEEGAVEYSAGNISATPLFCWKIHRIGNGATLSNGHADGGLTMPRTVANGATKPIEKRETLSTPISKSFSQQPSRNLIDIAKIIRSKNAGPYELTFDVMFDDSKVYEAVKRSAVLSPVVISHLYTVAEEDIIWCGFFDVAMAFKATIPRTRGGRAVCSGGYMESDVHGSQQYVPLMQLELPQSLVEELQLLK</sequence>
<feature type="region of interest" description="Disordered" evidence="1">
    <location>
        <begin position="1"/>
        <end position="23"/>
    </location>
</feature>
<evidence type="ECO:0000259" key="2">
    <source>
        <dbReference type="Pfam" id="PF07287"/>
    </source>
</evidence>
<dbReference type="Pfam" id="PF14330">
    <property type="entry name" value="DUF4387"/>
    <property type="match status" value="1"/>
</dbReference>
<reference evidence="4 5" key="1">
    <citation type="submission" date="2016-04" db="EMBL/GenBank/DDBJ databases">
        <title>A degradative enzymes factory behind the ericoid mycorrhizal symbiosis.</title>
        <authorList>
            <consortium name="DOE Joint Genome Institute"/>
            <person name="Martino E."/>
            <person name="Morin E."/>
            <person name="Grelet G."/>
            <person name="Kuo A."/>
            <person name="Kohler A."/>
            <person name="Daghino S."/>
            <person name="Barry K."/>
            <person name="Choi C."/>
            <person name="Cichocki N."/>
            <person name="Clum A."/>
            <person name="Copeland A."/>
            <person name="Hainaut M."/>
            <person name="Haridas S."/>
            <person name="Labutti K."/>
            <person name="Lindquist E."/>
            <person name="Lipzen A."/>
            <person name="Khouja H.-R."/>
            <person name="Murat C."/>
            <person name="Ohm R."/>
            <person name="Olson A."/>
            <person name="Spatafora J."/>
            <person name="Veneault-Fourrey C."/>
            <person name="Henrissat B."/>
            <person name="Grigoriev I."/>
            <person name="Martin F."/>
            <person name="Perotto S."/>
        </authorList>
    </citation>
    <scope>NUCLEOTIDE SEQUENCE [LARGE SCALE GENOMIC DNA]</scope>
    <source>
        <strain evidence="4 5">F</strain>
    </source>
</reference>
<dbReference type="InterPro" id="IPR025496">
    <property type="entry name" value="DUF4387"/>
</dbReference>
<protein>
    <recommendedName>
        <fullName evidence="6">DUF1446-domain-containing protein</fullName>
    </recommendedName>
</protein>